<keyword evidence="2" id="KW-1185">Reference proteome</keyword>
<evidence type="ECO:0000313" key="1">
    <source>
        <dbReference type="EMBL" id="GAA3684522.1"/>
    </source>
</evidence>
<protein>
    <submittedName>
        <fullName evidence="1">Uncharacterized protein</fullName>
    </submittedName>
</protein>
<organism evidence="1 2">
    <name type="scientific">Lentzea roselyniae</name>
    <dbReference type="NCBI Taxonomy" id="531940"/>
    <lineage>
        <taxon>Bacteria</taxon>
        <taxon>Bacillati</taxon>
        <taxon>Actinomycetota</taxon>
        <taxon>Actinomycetes</taxon>
        <taxon>Pseudonocardiales</taxon>
        <taxon>Pseudonocardiaceae</taxon>
        <taxon>Lentzea</taxon>
    </lineage>
</organism>
<proteinExistence type="predicted"/>
<accession>A0ABP7CDN8</accession>
<gene>
    <name evidence="1" type="ORF">GCM10022267_84140</name>
</gene>
<dbReference type="Proteomes" id="UP001500711">
    <property type="component" value="Unassembled WGS sequence"/>
</dbReference>
<sequence>MEPLKGLPAPNLTSEAEVQAAVDSLPDVTAVIKEGDPEKLSRLYGELGIELKYDKAKEAVYATTSPRVLSDCVRGEI</sequence>
<comment type="caution">
    <text evidence="1">The sequence shown here is derived from an EMBL/GenBank/DDBJ whole genome shotgun (WGS) entry which is preliminary data.</text>
</comment>
<dbReference type="RefSeq" id="WP_346136624.1">
    <property type="nucleotide sequence ID" value="NZ_BAABBE010000047.1"/>
</dbReference>
<dbReference type="EMBL" id="BAABBE010000047">
    <property type="protein sequence ID" value="GAA3684522.1"/>
    <property type="molecule type" value="Genomic_DNA"/>
</dbReference>
<reference evidence="2" key="1">
    <citation type="journal article" date="2019" name="Int. J. Syst. Evol. Microbiol.">
        <title>The Global Catalogue of Microorganisms (GCM) 10K type strain sequencing project: providing services to taxonomists for standard genome sequencing and annotation.</title>
        <authorList>
            <consortium name="The Broad Institute Genomics Platform"/>
            <consortium name="The Broad Institute Genome Sequencing Center for Infectious Disease"/>
            <person name="Wu L."/>
            <person name="Ma J."/>
        </authorList>
    </citation>
    <scope>NUCLEOTIDE SEQUENCE [LARGE SCALE GENOMIC DNA]</scope>
    <source>
        <strain evidence="2">JCM 17494</strain>
    </source>
</reference>
<evidence type="ECO:0000313" key="2">
    <source>
        <dbReference type="Proteomes" id="UP001500711"/>
    </source>
</evidence>
<name>A0ABP7CDN8_9PSEU</name>